<evidence type="ECO:0000256" key="3">
    <source>
        <dbReference type="ARBA" id="ARBA00022723"/>
    </source>
</evidence>
<dbReference type="PROSITE" id="PS50089">
    <property type="entry name" value="ZF_RING_2"/>
    <property type="match status" value="1"/>
</dbReference>
<keyword evidence="3" id="KW-0479">Metal-binding</keyword>
<name>A0AA38YV52_VITRO</name>
<keyword evidence="10" id="KW-1185">Reference proteome</keyword>
<evidence type="ECO:0000256" key="5">
    <source>
        <dbReference type="ARBA" id="ARBA00022833"/>
    </source>
</evidence>
<dbReference type="Proteomes" id="UP001168098">
    <property type="component" value="Unassembled WGS sequence"/>
</dbReference>
<evidence type="ECO:0000313" key="10">
    <source>
        <dbReference type="Proteomes" id="UP001168098"/>
    </source>
</evidence>
<gene>
    <name evidence="9" type="ORF">PVL29_022331</name>
</gene>
<proteinExistence type="predicted"/>
<dbReference type="EC" id="2.3.2.27" evidence="2"/>
<keyword evidence="5" id="KW-0862">Zinc</keyword>
<dbReference type="FunFam" id="3.30.40.10:FF:000781">
    <property type="entry name" value="Uncharacterized protein"/>
    <property type="match status" value="1"/>
</dbReference>
<dbReference type="PANTHER" id="PTHR15710">
    <property type="entry name" value="E3 UBIQUITIN-PROTEIN LIGASE PRAJA"/>
    <property type="match status" value="1"/>
</dbReference>
<dbReference type="PANTHER" id="PTHR15710:SF77">
    <property type="entry name" value="RING-H2 FINGER PROTEIN ATL21B"/>
    <property type="match status" value="1"/>
</dbReference>
<dbReference type="CDD" id="cd16454">
    <property type="entry name" value="RING-H2_PA-TM-RING"/>
    <property type="match status" value="1"/>
</dbReference>
<evidence type="ECO:0000256" key="1">
    <source>
        <dbReference type="ARBA" id="ARBA00000900"/>
    </source>
</evidence>
<feature type="domain" description="RING-type" evidence="8">
    <location>
        <begin position="203"/>
        <end position="244"/>
    </location>
</feature>
<dbReference type="Gene3D" id="3.30.40.10">
    <property type="entry name" value="Zinc/RING finger domain, C3HC4 (zinc finger)"/>
    <property type="match status" value="1"/>
</dbReference>
<dbReference type="GO" id="GO:0016567">
    <property type="term" value="P:protein ubiquitination"/>
    <property type="evidence" value="ECO:0007669"/>
    <property type="project" value="TreeGrafter"/>
</dbReference>
<evidence type="ECO:0000256" key="6">
    <source>
        <dbReference type="PROSITE-ProRule" id="PRU00175"/>
    </source>
</evidence>
<feature type="compositionally biased region" description="Acidic residues" evidence="7">
    <location>
        <begin position="133"/>
        <end position="160"/>
    </location>
</feature>
<evidence type="ECO:0000313" key="9">
    <source>
        <dbReference type="EMBL" id="KAJ9677271.1"/>
    </source>
</evidence>
<reference evidence="9 10" key="1">
    <citation type="journal article" date="2023" name="BMC Biotechnol.">
        <title>Vitis rotundifolia cv Carlos genome sequencing.</title>
        <authorList>
            <person name="Huff M."/>
            <person name="Hulse-Kemp A."/>
            <person name="Scheffler B."/>
            <person name="Youngblood R."/>
            <person name="Simpson S."/>
            <person name="Babiker E."/>
            <person name="Staton M."/>
        </authorList>
    </citation>
    <scope>NUCLEOTIDE SEQUENCE [LARGE SCALE GENOMIC DNA]</scope>
    <source>
        <tissue evidence="9">Leaf</tissue>
    </source>
</reference>
<comment type="catalytic activity">
    <reaction evidence="1">
        <text>S-ubiquitinyl-[E2 ubiquitin-conjugating enzyme]-L-cysteine + [acceptor protein]-L-lysine = [E2 ubiquitin-conjugating enzyme]-L-cysteine + N(6)-ubiquitinyl-[acceptor protein]-L-lysine.</text>
        <dbReference type="EC" id="2.3.2.27"/>
    </reaction>
</comment>
<dbReference type="GO" id="GO:0005737">
    <property type="term" value="C:cytoplasm"/>
    <property type="evidence" value="ECO:0007669"/>
    <property type="project" value="TreeGrafter"/>
</dbReference>
<accession>A0AA38YV52</accession>
<dbReference type="InterPro" id="IPR013083">
    <property type="entry name" value="Znf_RING/FYVE/PHD"/>
</dbReference>
<keyword evidence="4 6" id="KW-0863">Zinc-finger</keyword>
<evidence type="ECO:0000259" key="8">
    <source>
        <dbReference type="PROSITE" id="PS50089"/>
    </source>
</evidence>
<protein>
    <recommendedName>
        <fullName evidence="2">RING-type E3 ubiquitin transferase</fullName>
        <ecNumber evidence="2">2.3.2.27</ecNumber>
    </recommendedName>
</protein>
<organism evidence="9 10">
    <name type="scientific">Vitis rotundifolia</name>
    <name type="common">Muscadine grape</name>
    <dbReference type="NCBI Taxonomy" id="103349"/>
    <lineage>
        <taxon>Eukaryota</taxon>
        <taxon>Viridiplantae</taxon>
        <taxon>Streptophyta</taxon>
        <taxon>Embryophyta</taxon>
        <taxon>Tracheophyta</taxon>
        <taxon>Spermatophyta</taxon>
        <taxon>Magnoliopsida</taxon>
        <taxon>eudicotyledons</taxon>
        <taxon>Gunneridae</taxon>
        <taxon>Pentapetalae</taxon>
        <taxon>rosids</taxon>
        <taxon>Vitales</taxon>
        <taxon>Vitaceae</taxon>
        <taxon>Viteae</taxon>
        <taxon>Vitis</taxon>
    </lineage>
</organism>
<evidence type="ECO:0000256" key="2">
    <source>
        <dbReference type="ARBA" id="ARBA00012483"/>
    </source>
</evidence>
<dbReference type="GO" id="GO:0008270">
    <property type="term" value="F:zinc ion binding"/>
    <property type="evidence" value="ECO:0007669"/>
    <property type="project" value="UniProtKB-KW"/>
</dbReference>
<dbReference type="Pfam" id="PF13639">
    <property type="entry name" value="zf-RING_2"/>
    <property type="match status" value="1"/>
</dbReference>
<dbReference type="SMART" id="SM00184">
    <property type="entry name" value="RING"/>
    <property type="match status" value="1"/>
</dbReference>
<dbReference type="AlphaFoldDB" id="A0AA38YV52"/>
<evidence type="ECO:0000256" key="7">
    <source>
        <dbReference type="SAM" id="MobiDB-lite"/>
    </source>
</evidence>
<evidence type="ECO:0000256" key="4">
    <source>
        <dbReference type="ARBA" id="ARBA00022771"/>
    </source>
</evidence>
<dbReference type="EMBL" id="JARBHA010000017">
    <property type="protein sequence ID" value="KAJ9677271.1"/>
    <property type="molecule type" value="Genomic_DNA"/>
</dbReference>
<dbReference type="GO" id="GO:0061630">
    <property type="term" value="F:ubiquitin protein ligase activity"/>
    <property type="evidence" value="ECO:0007669"/>
    <property type="project" value="UniProtKB-EC"/>
</dbReference>
<comment type="caution">
    <text evidence="9">The sequence shown here is derived from an EMBL/GenBank/DDBJ whole genome shotgun (WGS) entry which is preliminary data.</text>
</comment>
<feature type="region of interest" description="Disordered" evidence="7">
    <location>
        <begin position="126"/>
        <end position="160"/>
    </location>
</feature>
<dbReference type="InterPro" id="IPR001841">
    <property type="entry name" value="Znf_RING"/>
</dbReference>
<dbReference type="SUPFAM" id="SSF57850">
    <property type="entry name" value="RING/U-box"/>
    <property type="match status" value="1"/>
</dbReference>
<sequence length="252" mass="28387">MWQPPDSIPDEPPPSHAFFIGFRDRNVVQNHRLDGKQPATVLLYVPVRIETFAVKGDELLTSENSEFANLSRLLSLVGVHSIYLASVVQVIHSNAVAMAYETTADNGHNVIAIVAETPFRWFCPPQEAHQNQDEDDENEDEDEDEDEDDADEFEDGENETMDEVVSYSLEDGMDVDVDMVVPATKASIEALEKLEGLTSKDKCMICLEQLSLEDEVSRMPCSHVYHGDCIIQWLKKSHMCPLCRFKMPVDPS</sequence>